<name>A0ABX7WSY3_9GAMM</name>
<proteinExistence type="predicted"/>
<dbReference type="Proteomes" id="UP000672039">
    <property type="component" value="Chromosome"/>
</dbReference>
<keyword evidence="2" id="KW-1185">Reference proteome</keyword>
<reference evidence="1 2" key="1">
    <citation type="submission" date="2021-04" db="EMBL/GenBank/DDBJ databases">
        <title>Genomics, taxonomy and metabolism of representatives of sulfur bacteria of the genus Thiothrix: Thiothrix fructosivorans QT, Thiothrix unzii A1T and three new species, Thiothrix subterranea sp. nov., Thiothrix litoralis sp. nov. and 'Candidatus Thiothrix anitrata' sp. nov.</title>
        <authorList>
            <person name="Ravin N.V."/>
            <person name="Smolyakov D."/>
            <person name="Rudenko T.S."/>
            <person name="Mardanov A.V."/>
            <person name="Beletsky A.V."/>
            <person name="Markov N.D."/>
            <person name="Fomenkov A.I."/>
            <person name="Roberts R.J."/>
            <person name="Karnachuk O.V."/>
            <person name="Novikov A."/>
            <person name="Grabovich M.Y."/>
        </authorList>
    </citation>
    <scope>NUCLEOTIDE SEQUENCE [LARGE SCALE GENOMIC DNA]</scope>
    <source>
        <strain evidence="1 2">AS</strain>
    </source>
</reference>
<evidence type="ECO:0000313" key="2">
    <source>
        <dbReference type="Proteomes" id="UP000672039"/>
    </source>
</evidence>
<evidence type="ECO:0000313" key="1">
    <source>
        <dbReference type="EMBL" id="QTR46612.1"/>
    </source>
</evidence>
<dbReference type="RefSeq" id="WP_210222944.1">
    <property type="nucleotide sequence ID" value="NZ_CP072801.1"/>
</dbReference>
<accession>A0ABX7WSY3</accession>
<protein>
    <submittedName>
        <fullName evidence="1">Uncharacterized protein</fullName>
    </submittedName>
</protein>
<gene>
    <name evidence="1" type="ORF">J9253_01230</name>
</gene>
<dbReference type="EMBL" id="CP072801">
    <property type="protein sequence ID" value="QTR46612.1"/>
    <property type="molecule type" value="Genomic_DNA"/>
</dbReference>
<sequence length="54" mass="6385">MLVLVIRPSMRQYPTLQQLQYYHAVLAEKYQEPQRLHCLAVVALGFDRVVWQAL</sequence>
<organism evidence="1 2">
    <name type="scientific">Thiothrix litoralis</name>
    <dbReference type="NCBI Taxonomy" id="2891210"/>
    <lineage>
        <taxon>Bacteria</taxon>
        <taxon>Pseudomonadati</taxon>
        <taxon>Pseudomonadota</taxon>
        <taxon>Gammaproteobacteria</taxon>
        <taxon>Thiotrichales</taxon>
        <taxon>Thiotrichaceae</taxon>
        <taxon>Thiothrix</taxon>
    </lineage>
</organism>